<sequence length="246" mass="27723">MPSSRTSATGTAPDSAGLRLRHFLERFFQLRQHGDDAVFLARLQRLRAIQRQRLADTHADLLADQRLQPALTFLLDDVYGGQDLLPVATEIRRALPKALKLLPDRVMATSALALEAAILTQELDEALVRTLGERLDQPLDQAGYAEGYRDLGDDGARRQQITLVAELGPRLDRYIRSRTLQATFRLVRKPAHAAGFSNLYDFIDRSFRVMKPVPSVTALLERVAAREDAIMTRLFARHPFPFKDIP</sequence>
<dbReference type="NCBIfam" id="NF047641">
    <property type="entry name" value="FFLEE_fam"/>
    <property type="match status" value="1"/>
</dbReference>
<dbReference type="AlphaFoldDB" id="A0A9Q3ZHR1"/>
<accession>A0A9Q3ZHR1</accession>
<dbReference type="EMBL" id="JAJVKT010000014">
    <property type="protein sequence ID" value="MCE7509417.1"/>
    <property type="molecule type" value="Genomic_DNA"/>
</dbReference>
<proteinExistence type="predicted"/>
<name>A0A9Q3ZHR1_9GAMM</name>
<dbReference type="InterPro" id="IPR058511">
    <property type="entry name" value="DUF8198"/>
</dbReference>
<organism evidence="2 3">
    <name type="scientific">Alloalcanivorax xenomutans</name>
    <dbReference type="NCBI Taxonomy" id="1094342"/>
    <lineage>
        <taxon>Bacteria</taxon>
        <taxon>Pseudomonadati</taxon>
        <taxon>Pseudomonadota</taxon>
        <taxon>Gammaproteobacteria</taxon>
        <taxon>Oceanospirillales</taxon>
        <taxon>Alcanivoracaceae</taxon>
        <taxon>Alloalcanivorax</taxon>
    </lineage>
</organism>
<evidence type="ECO:0000313" key="3">
    <source>
        <dbReference type="Proteomes" id="UP001107961"/>
    </source>
</evidence>
<keyword evidence="3" id="KW-1185">Reference proteome</keyword>
<dbReference type="InterPro" id="IPR058063">
    <property type="entry name" value="FFLEE_fam"/>
</dbReference>
<protein>
    <recommendedName>
        <fullName evidence="1">DUF8198 domain-containing protein</fullName>
    </recommendedName>
</protein>
<comment type="caution">
    <text evidence="2">The sequence shown here is derived from an EMBL/GenBank/DDBJ whole genome shotgun (WGS) entry which is preliminary data.</text>
</comment>
<evidence type="ECO:0000259" key="1">
    <source>
        <dbReference type="Pfam" id="PF26621"/>
    </source>
</evidence>
<dbReference type="Proteomes" id="UP001107961">
    <property type="component" value="Unassembled WGS sequence"/>
</dbReference>
<feature type="domain" description="DUF8198" evidence="1">
    <location>
        <begin position="29"/>
        <end position="240"/>
    </location>
</feature>
<dbReference type="RefSeq" id="WP_026948530.1">
    <property type="nucleotide sequence ID" value="NZ_CP102389.1"/>
</dbReference>
<dbReference type="GeneID" id="94685362"/>
<evidence type="ECO:0000313" key="2">
    <source>
        <dbReference type="EMBL" id="MCE7509417.1"/>
    </source>
</evidence>
<gene>
    <name evidence="2" type="ORF">LZG35_12270</name>
</gene>
<dbReference type="Pfam" id="PF26621">
    <property type="entry name" value="DUF8198"/>
    <property type="match status" value="1"/>
</dbReference>
<reference evidence="2" key="1">
    <citation type="submission" date="2022-01" db="EMBL/GenBank/DDBJ databases">
        <authorList>
            <person name="Karlyshev A.V."/>
            <person name="Jaspars M."/>
        </authorList>
    </citation>
    <scope>NUCLEOTIDE SEQUENCE</scope>
    <source>
        <strain evidence="2">AGSA3-2</strain>
    </source>
</reference>